<dbReference type="Pfam" id="PF07626">
    <property type="entry name" value="PSD3"/>
    <property type="match status" value="1"/>
</dbReference>
<evidence type="ECO:0000256" key="3">
    <source>
        <dbReference type="PROSITE-ProRule" id="PRU00433"/>
    </source>
</evidence>
<sequence length="766" mass="86187">MMRLAWTMLLIGFLLAGTVGAESKLEQFFVQHCVKCHGSEKQNGEVRLDKPVGTLFADQELLETIATVLEAGEMPPEEAPQPNAEAVAEIMQLLQKQLLAHRPVNPLKRLTRAEYTNTIRDLFGVDFDFTGLLPPDHVEHGFDKFGEAHLMSPHQVMAYLKTARFIAERVLPDVKPKTRTWEFDVRHFHGSKNFATGGGGDYRDGDDYVLTGFRPYRSNLHFSIDPESHDQFVIPAFGVYRLDVQAHSEKSDEGEVIGINLGDGRHPTSFRSIRRIPMPHGSQGFTTELTLQAGDQLAFTFDSARVPGRSLEKKPHKGPAMRFSHLKVTGPLTEQWPTAAMQAILPQPNMKPGELVDHITLLLTQRPLAVQDRRAFVEIARTQKKSGASMTATARSVLIALLTSPHFIYKSESPELTDVQRSYRLSYFLWNSAPDAELLSAARSGALGKDPSAQVERMLNDVKVGRFIDDFTRQWLQRDKVDDFGPDVRVFKNVRRMTVDSMGREGRELFRHMLEKGLSMEHFIDSDYVMANDRLARFYGLQAVEGDDFVPVKLPEESERGGLVAQAGFLKLTSTDFATSPIHRGSWILKNLYNERIEPPADVLINEPDIRGTTTVREAILKHQQLESCSRCHSKIDPLGFALEYYDPVGRKRDEYRYVEELPAVQEGTTFTKKLKFTNVPIDAAMKLPGGREVRDMITLKAALMADKQHIVKGIIGKLISYAHGREVTRADRPHVDAVFESIAEEDFSLRAAIHAIVSHPAFGRK</sequence>
<reference evidence="5 6" key="1">
    <citation type="submission" date="2019-02" db="EMBL/GenBank/DDBJ databases">
        <title>Deep-cultivation of Planctomycetes and their phenomic and genomic characterization uncovers novel biology.</title>
        <authorList>
            <person name="Wiegand S."/>
            <person name="Jogler M."/>
            <person name="Boedeker C."/>
            <person name="Pinto D."/>
            <person name="Vollmers J."/>
            <person name="Rivas-Marin E."/>
            <person name="Kohn T."/>
            <person name="Peeters S.H."/>
            <person name="Heuer A."/>
            <person name="Rast P."/>
            <person name="Oberbeckmann S."/>
            <person name="Bunk B."/>
            <person name="Jeske O."/>
            <person name="Meyerdierks A."/>
            <person name="Storesund J.E."/>
            <person name="Kallscheuer N."/>
            <person name="Luecker S."/>
            <person name="Lage O.M."/>
            <person name="Pohl T."/>
            <person name="Merkel B.J."/>
            <person name="Hornburger P."/>
            <person name="Mueller R.-W."/>
            <person name="Bruemmer F."/>
            <person name="Labrenz M."/>
            <person name="Spormann A.M."/>
            <person name="Op den Camp H."/>
            <person name="Overmann J."/>
            <person name="Amann R."/>
            <person name="Jetten M.S.M."/>
            <person name="Mascher T."/>
            <person name="Medema M.H."/>
            <person name="Devos D.P."/>
            <person name="Kaster A.-K."/>
            <person name="Ovreas L."/>
            <person name="Rohde M."/>
            <person name="Galperin M.Y."/>
            <person name="Jogler C."/>
        </authorList>
    </citation>
    <scope>NUCLEOTIDE SEQUENCE [LARGE SCALE GENOMIC DNA]</scope>
    <source>
        <strain evidence="5 6">TBK1r</strain>
    </source>
</reference>
<protein>
    <recommendedName>
        <fullName evidence="4">Cytochrome c domain-containing protein</fullName>
    </recommendedName>
</protein>
<dbReference type="PROSITE" id="PS51007">
    <property type="entry name" value="CYTC"/>
    <property type="match status" value="1"/>
</dbReference>
<gene>
    <name evidence="5" type="ORF">TBK1r_49090</name>
</gene>
<dbReference type="RefSeq" id="WP_145216246.1">
    <property type="nucleotide sequence ID" value="NZ_CP036432.1"/>
</dbReference>
<dbReference type="InterPro" id="IPR013039">
    <property type="entry name" value="DUF1588"/>
</dbReference>
<dbReference type="Pfam" id="PF07631">
    <property type="entry name" value="PSD4"/>
    <property type="match status" value="1"/>
</dbReference>
<accession>A0ABX5XWF5</accession>
<keyword evidence="1 3" id="KW-0479">Metal-binding</keyword>
<dbReference type="InterPro" id="IPR013042">
    <property type="entry name" value="DUF1592"/>
</dbReference>
<dbReference type="InterPro" id="IPR013036">
    <property type="entry name" value="DUF1587"/>
</dbReference>
<dbReference type="Pfam" id="PF07635">
    <property type="entry name" value="PSCyt1"/>
    <property type="match status" value="1"/>
</dbReference>
<keyword evidence="3" id="KW-0349">Heme</keyword>
<dbReference type="InterPro" id="IPR011429">
    <property type="entry name" value="Cyt_c_Planctomycete-type"/>
</dbReference>
<keyword evidence="6" id="KW-1185">Reference proteome</keyword>
<proteinExistence type="predicted"/>
<name>A0ABX5XWF5_9BACT</name>
<dbReference type="Pfam" id="PF07627">
    <property type="entry name" value="PSCyt3"/>
    <property type="match status" value="1"/>
</dbReference>
<dbReference type="EMBL" id="CP036432">
    <property type="protein sequence ID" value="QDV85892.1"/>
    <property type="molecule type" value="Genomic_DNA"/>
</dbReference>
<evidence type="ECO:0000313" key="6">
    <source>
        <dbReference type="Proteomes" id="UP000318081"/>
    </source>
</evidence>
<evidence type="ECO:0000259" key="4">
    <source>
        <dbReference type="PROSITE" id="PS51007"/>
    </source>
</evidence>
<dbReference type="InterPro" id="IPR009056">
    <property type="entry name" value="Cyt_c-like_dom"/>
</dbReference>
<dbReference type="InterPro" id="IPR011478">
    <property type="entry name" value="DUF1585"/>
</dbReference>
<dbReference type="Pfam" id="PF07624">
    <property type="entry name" value="PSD2"/>
    <property type="match status" value="1"/>
</dbReference>
<organism evidence="5 6">
    <name type="scientific">Stieleria magnilauensis</name>
    <dbReference type="NCBI Taxonomy" id="2527963"/>
    <lineage>
        <taxon>Bacteria</taxon>
        <taxon>Pseudomonadati</taxon>
        <taxon>Planctomycetota</taxon>
        <taxon>Planctomycetia</taxon>
        <taxon>Pirellulales</taxon>
        <taxon>Pirellulaceae</taxon>
        <taxon>Stieleria</taxon>
    </lineage>
</organism>
<dbReference type="Proteomes" id="UP000318081">
    <property type="component" value="Chromosome"/>
</dbReference>
<feature type="domain" description="Cytochrome c" evidence="4">
    <location>
        <begin position="20"/>
        <end position="98"/>
    </location>
</feature>
<evidence type="ECO:0000256" key="2">
    <source>
        <dbReference type="ARBA" id="ARBA00023004"/>
    </source>
</evidence>
<keyword evidence="2 3" id="KW-0408">Iron</keyword>
<evidence type="ECO:0000256" key="1">
    <source>
        <dbReference type="ARBA" id="ARBA00022723"/>
    </source>
</evidence>
<evidence type="ECO:0000313" key="5">
    <source>
        <dbReference type="EMBL" id="QDV85892.1"/>
    </source>
</evidence>